<dbReference type="InterPro" id="IPR019786">
    <property type="entry name" value="Zinc_finger_PHD-type_CS"/>
</dbReference>
<dbReference type="Gene3D" id="3.30.40.10">
    <property type="entry name" value="Zinc/RING finger domain, C3HC4 (zinc finger)"/>
    <property type="match status" value="1"/>
</dbReference>
<accession>A0A7N0VFM1</accession>
<proteinExistence type="predicted"/>
<evidence type="ECO:0000259" key="6">
    <source>
        <dbReference type="PROSITE" id="PS50089"/>
    </source>
</evidence>
<dbReference type="Pfam" id="PF00628">
    <property type="entry name" value="PHD"/>
    <property type="match status" value="1"/>
</dbReference>
<dbReference type="PROSITE" id="PS50016">
    <property type="entry name" value="ZF_PHD_2"/>
    <property type="match status" value="1"/>
</dbReference>
<dbReference type="PROSITE" id="PS01359">
    <property type="entry name" value="ZF_PHD_1"/>
    <property type="match status" value="1"/>
</dbReference>
<keyword evidence="1" id="KW-0479">Metal-binding</keyword>
<keyword evidence="2 4" id="KW-0863">Zinc-finger</keyword>
<dbReference type="Gramene" id="Kaladp0648s0004.1.v1.1">
    <property type="protein sequence ID" value="Kaladp0648s0004.1.v1.1"/>
    <property type="gene ID" value="Kaladp0648s0004.v1.1"/>
</dbReference>
<keyword evidence="3" id="KW-0862">Zinc</keyword>
<dbReference type="EnsemblPlants" id="Kaladp0648s0004.1.v1.1">
    <property type="protein sequence ID" value="Kaladp0648s0004.1.v1.1"/>
    <property type="gene ID" value="Kaladp0648s0004.v1.1"/>
</dbReference>
<evidence type="ECO:0000313" key="8">
    <source>
        <dbReference type="Proteomes" id="UP000594263"/>
    </source>
</evidence>
<dbReference type="Proteomes" id="UP000594263">
    <property type="component" value="Unplaced"/>
</dbReference>
<dbReference type="GO" id="GO:0008270">
    <property type="term" value="F:zinc ion binding"/>
    <property type="evidence" value="ECO:0007669"/>
    <property type="project" value="UniProtKB-KW"/>
</dbReference>
<dbReference type="InterPro" id="IPR011011">
    <property type="entry name" value="Znf_FYVE_PHD"/>
</dbReference>
<reference evidence="7" key="1">
    <citation type="submission" date="2021-01" db="UniProtKB">
        <authorList>
            <consortium name="EnsemblPlants"/>
        </authorList>
    </citation>
    <scope>IDENTIFICATION</scope>
</reference>
<protein>
    <submittedName>
        <fullName evidence="7">Uncharacterized protein</fullName>
    </submittedName>
</protein>
<name>A0A7N0VFM1_KALFE</name>
<evidence type="ECO:0000259" key="5">
    <source>
        <dbReference type="PROSITE" id="PS50016"/>
    </source>
</evidence>
<dbReference type="SMART" id="SM00184">
    <property type="entry name" value="RING"/>
    <property type="match status" value="1"/>
</dbReference>
<feature type="domain" description="PHD-type" evidence="5">
    <location>
        <begin position="143"/>
        <end position="201"/>
    </location>
</feature>
<dbReference type="InterPro" id="IPR019787">
    <property type="entry name" value="Znf_PHD-finger"/>
</dbReference>
<keyword evidence="8" id="KW-1185">Reference proteome</keyword>
<feature type="domain" description="RING-type" evidence="6">
    <location>
        <begin position="146"/>
        <end position="199"/>
    </location>
</feature>
<evidence type="ECO:0000256" key="3">
    <source>
        <dbReference type="ARBA" id="ARBA00022833"/>
    </source>
</evidence>
<dbReference type="AlphaFoldDB" id="A0A7N0VFM1"/>
<sequence>MVMAFHVACPITCKKICFCDLGLPRALPTPHSRHAFLHDVFRLYSLLPHPFPAPHPRHHTTLQVPVPKILKPPTPPPPVLPPSDADEAAFLLSAQTKRVALQREAAVASLAAEDYASRFESGQRFLTGAPRDAGGDQGLTNANVMCRICFQGENEGSERSRKMVSCKDCGKKYHRSCIKNWGKRRDLFHWSSWTCPSCRVCEVSLFILLGTSIYQTCYRL</sequence>
<evidence type="ECO:0000256" key="4">
    <source>
        <dbReference type="PROSITE-ProRule" id="PRU00175"/>
    </source>
</evidence>
<organism evidence="7 8">
    <name type="scientific">Kalanchoe fedtschenkoi</name>
    <name type="common">Lavender scallops</name>
    <name type="synonym">South American air plant</name>
    <dbReference type="NCBI Taxonomy" id="63787"/>
    <lineage>
        <taxon>Eukaryota</taxon>
        <taxon>Viridiplantae</taxon>
        <taxon>Streptophyta</taxon>
        <taxon>Embryophyta</taxon>
        <taxon>Tracheophyta</taxon>
        <taxon>Spermatophyta</taxon>
        <taxon>Magnoliopsida</taxon>
        <taxon>eudicotyledons</taxon>
        <taxon>Gunneridae</taxon>
        <taxon>Pentapetalae</taxon>
        <taxon>Saxifragales</taxon>
        <taxon>Crassulaceae</taxon>
        <taxon>Kalanchoe</taxon>
    </lineage>
</organism>
<evidence type="ECO:0000313" key="7">
    <source>
        <dbReference type="EnsemblPlants" id="Kaladp0648s0004.1.v1.1"/>
    </source>
</evidence>
<evidence type="ECO:0000256" key="1">
    <source>
        <dbReference type="ARBA" id="ARBA00022723"/>
    </source>
</evidence>
<dbReference type="PROSITE" id="PS50089">
    <property type="entry name" value="ZF_RING_2"/>
    <property type="match status" value="1"/>
</dbReference>
<dbReference type="InterPro" id="IPR001841">
    <property type="entry name" value="Znf_RING"/>
</dbReference>
<dbReference type="SUPFAM" id="SSF57903">
    <property type="entry name" value="FYVE/PHD zinc finger"/>
    <property type="match status" value="1"/>
</dbReference>
<dbReference type="InterPro" id="IPR013083">
    <property type="entry name" value="Znf_RING/FYVE/PHD"/>
</dbReference>
<evidence type="ECO:0000256" key="2">
    <source>
        <dbReference type="ARBA" id="ARBA00022771"/>
    </source>
</evidence>